<dbReference type="Pfam" id="PF00589">
    <property type="entry name" value="Phage_integrase"/>
    <property type="match status" value="1"/>
</dbReference>
<evidence type="ECO:0000313" key="8">
    <source>
        <dbReference type="EMBL" id="MBA1157963.1"/>
    </source>
</evidence>
<keyword evidence="3 5" id="KW-0238">DNA-binding</keyword>
<dbReference type="InterPro" id="IPR002104">
    <property type="entry name" value="Integrase_catalytic"/>
</dbReference>
<dbReference type="PROSITE" id="PS51898">
    <property type="entry name" value="TYR_RECOMBINASE"/>
    <property type="match status" value="1"/>
</dbReference>
<comment type="similarity">
    <text evidence="1">Belongs to the 'phage' integrase family.</text>
</comment>
<evidence type="ECO:0000259" key="7">
    <source>
        <dbReference type="PROSITE" id="PS51900"/>
    </source>
</evidence>
<dbReference type="InterPro" id="IPR053876">
    <property type="entry name" value="Phage_int_M"/>
</dbReference>
<evidence type="ECO:0000259" key="6">
    <source>
        <dbReference type="PROSITE" id="PS51898"/>
    </source>
</evidence>
<dbReference type="PANTHER" id="PTHR30629">
    <property type="entry name" value="PROPHAGE INTEGRASE"/>
    <property type="match status" value="1"/>
</dbReference>
<evidence type="ECO:0000313" key="9">
    <source>
        <dbReference type="Proteomes" id="UP000572984"/>
    </source>
</evidence>
<gene>
    <name evidence="8" type="ORF">H0S73_17785</name>
</gene>
<feature type="domain" description="Core-binding (CB)" evidence="7">
    <location>
        <begin position="102"/>
        <end position="182"/>
    </location>
</feature>
<dbReference type="InterPro" id="IPR013762">
    <property type="entry name" value="Integrase-like_cat_sf"/>
</dbReference>
<dbReference type="InterPro" id="IPR025166">
    <property type="entry name" value="Integrase_DNA_bind_dom"/>
</dbReference>
<name>A0A838BSU7_9HYPH</name>
<dbReference type="Gene3D" id="1.10.150.130">
    <property type="match status" value="1"/>
</dbReference>
<reference evidence="8 9" key="1">
    <citation type="submission" date="2020-07" db="EMBL/GenBank/DDBJ databases">
        <title>Draft genome and description of Microvirga mediterraneensis Marseille-Q2068 sp. nov.</title>
        <authorList>
            <person name="Boxberger M."/>
        </authorList>
    </citation>
    <scope>NUCLEOTIDE SEQUENCE [LARGE SCALE GENOMIC DNA]</scope>
    <source>
        <strain evidence="8 9">Marseille-Q2068</strain>
    </source>
</reference>
<dbReference type="InterPro" id="IPR010998">
    <property type="entry name" value="Integrase_recombinase_N"/>
</dbReference>
<dbReference type="Pfam" id="PF13356">
    <property type="entry name" value="Arm-DNA-bind_3"/>
    <property type="match status" value="1"/>
</dbReference>
<dbReference type="InterPro" id="IPR038488">
    <property type="entry name" value="Integrase_DNA-bd_sf"/>
</dbReference>
<dbReference type="InterPro" id="IPR050808">
    <property type="entry name" value="Phage_Integrase"/>
</dbReference>
<evidence type="ECO:0000256" key="1">
    <source>
        <dbReference type="ARBA" id="ARBA00008857"/>
    </source>
</evidence>
<dbReference type="PANTHER" id="PTHR30629:SF2">
    <property type="entry name" value="PROPHAGE INTEGRASE INTS-RELATED"/>
    <property type="match status" value="1"/>
</dbReference>
<organism evidence="8 9">
    <name type="scientific">Microvirga mediterraneensis</name>
    <dbReference type="NCBI Taxonomy" id="2754695"/>
    <lineage>
        <taxon>Bacteria</taxon>
        <taxon>Pseudomonadati</taxon>
        <taxon>Pseudomonadota</taxon>
        <taxon>Alphaproteobacteria</taxon>
        <taxon>Hyphomicrobiales</taxon>
        <taxon>Methylobacteriaceae</taxon>
        <taxon>Microvirga</taxon>
    </lineage>
</organism>
<dbReference type="SUPFAM" id="SSF56349">
    <property type="entry name" value="DNA breaking-rejoining enzymes"/>
    <property type="match status" value="1"/>
</dbReference>
<evidence type="ECO:0000256" key="2">
    <source>
        <dbReference type="ARBA" id="ARBA00022908"/>
    </source>
</evidence>
<evidence type="ECO:0000256" key="3">
    <source>
        <dbReference type="ARBA" id="ARBA00023125"/>
    </source>
</evidence>
<evidence type="ECO:0000256" key="5">
    <source>
        <dbReference type="PROSITE-ProRule" id="PRU01248"/>
    </source>
</evidence>
<dbReference type="PROSITE" id="PS51900">
    <property type="entry name" value="CB"/>
    <property type="match status" value="1"/>
</dbReference>
<evidence type="ECO:0000256" key="4">
    <source>
        <dbReference type="ARBA" id="ARBA00023172"/>
    </source>
</evidence>
<dbReference type="GO" id="GO:0003677">
    <property type="term" value="F:DNA binding"/>
    <property type="evidence" value="ECO:0007669"/>
    <property type="project" value="UniProtKB-UniRule"/>
</dbReference>
<dbReference type="InterPro" id="IPR044068">
    <property type="entry name" value="CB"/>
</dbReference>
<comment type="caution">
    <text evidence="8">The sequence shown here is derived from an EMBL/GenBank/DDBJ whole genome shotgun (WGS) entry which is preliminary data.</text>
</comment>
<accession>A0A838BSU7</accession>
<dbReference type="GO" id="GO:0015074">
    <property type="term" value="P:DNA integration"/>
    <property type="evidence" value="ECO:0007669"/>
    <property type="project" value="UniProtKB-KW"/>
</dbReference>
<dbReference type="GO" id="GO:0006310">
    <property type="term" value="P:DNA recombination"/>
    <property type="evidence" value="ECO:0007669"/>
    <property type="project" value="UniProtKB-KW"/>
</dbReference>
<protein>
    <submittedName>
        <fullName evidence="8">Integrase arm-type DNA-binding domain-containing protein</fullName>
    </submittedName>
</protein>
<keyword evidence="2" id="KW-0229">DNA integration</keyword>
<dbReference type="Gene3D" id="1.10.443.10">
    <property type="entry name" value="Intergrase catalytic core"/>
    <property type="match status" value="1"/>
</dbReference>
<dbReference type="Gene3D" id="3.30.160.390">
    <property type="entry name" value="Integrase, DNA-binding domain"/>
    <property type="match status" value="1"/>
</dbReference>
<sequence length="430" mass="47829">MKKALTDILVRSIPAPASGRVEISDLRCTGLELRVSAKDARSWSFRFRDPQTGRVSRATLGSYPDVTLSQARTAADDMRRTVAAGRNPVEEKRRARLEATTNTFQALSDRYIKERARRFKRSADADERNLRLHILPKWKDRPYASIERRDIIALCEGMVQHGKATQANRIQALISSIFSFAIDADLVRANPCHRLRKRGVETVATRVLSDAEVKLFWNGVTLPPVSRRVGLALRLLLLTGARAGEVAGALRSEFESLDDPARAGWVIPADRSKNGRAHFVPLSPLAVGTINDALTLVGKDEAYLFPSPSVDEVPITAHALAVAMARFGRELKEMEDDAAVCTWQAEPPSPHDLRRTIATRLASLGIPGEDVSAVLNHIRRDVTGRHYDTYDRAREKRIALELWARTVEQIVAEKANTSTVVIMKPKRAAR</sequence>
<dbReference type="RefSeq" id="WP_181053391.1">
    <property type="nucleotide sequence ID" value="NZ_JACDXJ010000001.1"/>
</dbReference>
<feature type="domain" description="Tyr recombinase" evidence="6">
    <location>
        <begin position="203"/>
        <end position="400"/>
    </location>
</feature>
<keyword evidence="4" id="KW-0233">DNA recombination</keyword>
<keyword evidence="9" id="KW-1185">Reference proteome</keyword>
<proteinExistence type="inferred from homology"/>
<dbReference type="AlphaFoldDB" id="A0A838BSU7"/>
<dbReference type="InterPro" id="IPR011010">
    <property type="entry name" value="DNA_brk_join_enz"/>
</dbReference>
<dbReference type="EMBL" id="JACDXJ010000001">
    <property type="protein sequence ID" value="MBA1157963.1"/>
    <property type="molecule type" value="Genomic_DNA"/>
</dbReference>
<dbReference type="Proteomes" id="UP000572984">
    <property type="component" value="Unassembled WGS sequence"/>
</dbReference>
<dbReference type="Pfam" id="PF22022">
    <property type="entry name" value="Phage_int_M"/>
    <property type="match status" value="1"/>
</dbReference>